<feature type="region of interest" description="Disordered" evidence="1">
    <location>
        <begin position="108"/>
        <end position="143"/>
    </location>
</feature>
<evidence type="ECO:0000256" key="1">
    <source>
        <dbReference type="SAM" id="MobiDB-lite"/>
    </source>
</evidence>
<evidence type="ECO:0000313" key="3">
    <source>
        <dbReference type="Proteomes" id="UP000077266"/>
    </source>
</evidence>
<evidence type="ECO:0000313" key="2">
    <source>
        <dbReference type="EMBL" id="KZW02607.1"/>
    </source>
</evidence>
<feature type="compositionally biased region" description="Low complexity" evidence="1">
    <location>
        <begin position="125"/>
        <end position="135"/>
    </location>
</feature>
<sequence length="413" mass="45215">MESSSFSSIPYHDHVQAPAMDTGTPGEPRGSDLPHTSFPGAALGSPAHAHGGEIPLPQALPSWPPAHTHYASAHESGALDNTFASQHQQNRYVVMPWDLVQPMQDDAYRQLHGGPSGDLSPFDPTPAATSSATSPPESPPAFDVAPFYMPQYSTPADVSIAQPGMNTLVDSGRYFEHEMHVPDNISHHNFNEPITYGPVAAMQPHMFDAFEMTSVHTPSPTQSNFPEYRTSYAPDNSSFVRGMNVELPADEFTPSPPPPPPALPLTIDLTVDSPPRFTEPLLLADENQSQQPYPPGSRRIPPRTLELRIMSEAELTRMNAGERRRIYISSLETHLDRLYASALAVGKHECNRGRITQLSGMDTKTLRITTSYMQEELDRLRDVRDALKAKKIALRTLGAAPVPAPSLPPGPWS</sequence>
<gene>
    <name evidence="2" type="ORF">EXIGLDRAFT_759732</name>
</gene>
<dbReference type="Proteomes" id="UP000077266">
    <property type="component" value="Unassembled WGS sequence"/>
</dbReference>
<reference evidence="2 3" key="1">
    <citation type="journal article" date="2016" name="Mol. Biol. Evol.">
        <title>Comparative Genomics of Early-Diverging Mushroom-Forming Fungi Provides Insights into the Origins of Lignocellulose Decay Capabilities.</title>
        <authorList>
            <person name="Nagy L.G."/>
            <person name="Riley R."/>
            <person name="Tritt A."/>
            <person name="Adam C."/>
            <person name="Daum C."/>
            <person name="Floudas D."/>
            <person name="Sun H."/>
            <person name="Yadav J.S."/>
            <person name="Pangilinan J."/>
            <person name="Larsson K.H."/>
            <person name="Matsuura K."/>
            <person name="Barry K."/>
            <person name="Labutti K."/>
            <person name="Kuo R."/>
            <person name="Ohm R.A."/>
            <person name="Bhattacharya S.S."/>
            <person name="Shirouzu T."/>
            <person name="Yoshinaga Y."/>
            <person name="Martin F.M."/>
            <person name="Grigoriev I.V."/>
            <person name="Hibbett D.S."/>
        </authorList>
    </citation>
    <scope>NUCLEOTIDE SEQUENCE [LARGE SCALE GENOMIC DNA]</scope>
    <source>
        <strain evidence="2 3">HHB12029</strain>
    </source>
</reference>
<feature type="region of interest" description="Disordered" evidence="1">
    <location>
        <begin position="1"/>
        <end position="69"/>
    </location>
</feature>
<organism evidence="2 3">
    <name type="scientific">Exidia glandulosa HHB12029</name>
    <dbReference type="NCBI Taxonomy" id="1314781"/>
    <lineage>
        <taxon>Eukaryota</taxon>
        <taxon>Fungi</taxon>
        <taxon>Dikarya</taxon>
        <taxon>Basidiomycota</taxon>
        <taxon>Agaricomycotina</taxon>
        <taxon>Agaricomycetes</taxon>
        <taxon>Auriculariales</taxon>
        <taxon>Exidiaceae</taxon>
        <taxon>Exidia</taxon>
    </lineage>
</organism>
<dbReference type="OrthoDB" id="3245901at2759"/>
<keyword evidence="3" id="KW-1185">Reference proteome</keyword>
<dbReference type="AlphaFoldDB" id="A0A165PSF2"/>
<proteinExistence type="predicted"/>
<dbReference type="InParanoid" id="A0A165PSF2"/>
<name>A0A165PSF2_EXIGL</name>
<accession>A0A165PSF2</accession>
<protein>
    <submittedName>
        <fullName evidence="2">Uncharacterized protein</fullName>
    </submittedName>
</protein>
<dbReference type="EMBL" id="KV425887">
    <property type="protein sequence ID" value="KZW02607.1"/>
    <property type="molecule type" value="Genomic_DNA"/>
</dbReference>